<dbReference type="EMBL" id="JASNWA010000011">
    <property type="protein sequence ID" value="KAK3167123.1"/>
    <property type="molecule type" value="Genomic_DNA"/>
</dbReference>
<reference evidence="2" key="1">
    <citation type="submission" date="2022-11" db="EMBL/GenBank/DDBJ databases">
        <title>Chromosomal genome sequence assembly and mating type (MAT) locus characterization of the leprose asexual lichenized fungus Lepraria neglecta (Nyl.) Erichsen.</title>
        <authorList>
            <person name="Allen J.L."/>
            <person name="Pfeffer B."/>
        </authorList>
    </citation>
    <scope>NUCLEOTIDE SEQUENCE</scope>
    <source>
        <strain evidence="2">Allen 5258</strain>
    </source>
</reference>
<name>A0AAD9Z0E9_9LECA</name>
<dbReference type="Proteomes" id="UP001276659">
    <property type="component" value="Unassembled WGS sequence"/>
</dbReference>
<evidence type="ECO:0000313" key="2">
    <source>
        <dbReference type="EMBL" id="KAK3167123.1"/>
    </source>
</evidence>
<feature type="region of interest" description="Disordered" evidence="1">
    <location>
        <begin position="48"/>
        <end position="80"/>
    </location>
</feature>
<keyword evidence="3" id="KW-1185">Reference proteome</keyword>
<proteinExistence type="predicted"/>
<accession>A0AAD9Z0E9</accession>
<dbReference type="AlphaFoldDB" id="A0AAD9Z0E9"/>
<evidence type="ECO:0000313" key="3">
    <source>
        <dbReference type="Proteomes" id="UP001276659"/>
    </source>
</evidence>
<evidence type="ECO:0000256" key="1">
    <source>
        <dbReference type="SAM" id="MobiDB-lite"/>
    </source>
</evidence>
<feature type="compositionally biased region" description="Low complexity" evidence="1">
    <location>
        <begin position="127"/>
        <end position="137"/>
    </location>
</feature>
<organism evidence="2 3">
    <name type="scientific">Lepraria neglecta</name>
    <dbReference type="NCBI Taxonomy" id="209136"/>
    <lineage>
        <taxon>Eukaryota</taxon>
        <taxon>Fungi</taxon>
        <taxon>Dikarya</taxon>
        <taxon>Ascomycota</taxon>
        <taxon>Pezizomycotina</taxon>
        <taxon>Lecanoromycetes</taxon>
        <taxon>OSLEUM clade</taxon>
        <taxon>Lecanoromycetidae</taxon>
        <taxon>Lecanorales</taxon>
        <taxon>Lecanorineae</taxon>
        <taxon>Stereocaulaceae</taxon>
        <taxon>Lepraria</taxon>
    </lineage>
</organism>
<comment type="caution">
    <text evidence="2">The sequence shown here is derived from an EMBL/GenBank/DDBJ whole genome shotgun (WGS) entry which is preliminary data.</text>
</comment>
<gene>
    <name evidence="2" type="ORF">OEA41_010249</name>
</gene>
<feature type="region of interest" description="Disordered" evidence="1">
    <location>
        <begin position="120"/>
        <end position="269"/>
    </location>
</feature>
<sequence>MVFDGAADSETSEDEVRSRTRSYGRGSQKALEDQGGAELIEEVIIPRAYSSAQKDKGPSSGAELIAETIIPHSRAPSRSVTAEVNNPFTKWQEELLTADTPNWDDSYHNPTVETVLTDYDSDYNVTPRPVSPSVRRSVAFDDDRRSTSHRRSYSGTTNIDSHRRPLTLSLKSGKSRQDQDFEEPGTSRRDRRRRFRDTNIASDSEDEASPQRSPRYHRTPSAPSPLQSPDVLADTFESIHITPRGGPSGYKYARDRPTQRAYRSEGSPSRFESMFCRPDLYEDAETASDSYVFGAADEEEYEPPIGYDAGWEPWMEYDTQAARDYDWMT</sequence>
<protein>
    <submittedName>
        <fullName evidence="2">Uncharacterized protein</fullName>
    </submittedName>
</protein>
<feature type="region of interest" description="Disordered" evidence="1">
    <location>
        <begin position="1"/>
        <end position="36"/>
    </location>
</feature>